<protein>
    <submittedName>
        <fullName evidence="1">Uncharacterized protein</fullName>
    </submittedName>
</protein>
<keyword evidence="2" id="KW-1185">Reference proteome</keyword>
<evidence type="ECO:0000313" key="1">
    <source>
        <dbReference type="EMBL" id="GES01388.1"/>
    </source>
</evidence>
<dbReference type="Proteomes" id="UP000334990">
    <property type="component" value="Unassembled WGS sequence"/>
</dbReference>
<dbReference type="EMBL" id="BLAD01000050">
    <property type="protein sequence ID" value="GES01388.1"/>
    <property type="molecule type" value="Genomic_DNA"/>
</dbReference>
<evidence type="ECO:0000313" key="2">
    <source>
        <dbReference type="Proteomes" id="UP000334990"/>
    </source>
</evidence>
<name>A0A5M3W4C4_9ACTN</name>
<dbReference type="AlphaFoldDB" id="A0A5M3W4C4"/>
<comment type="caution">
    <text evidence="1">The sequence shown here is derived from an EMBL/GenBank/DDBJ whole genome shotgun (WGS) entry which is preliminary data.</text>
</comment>
<sequence>MSAMLNRVWTMLEITRAIRMDGRKIAMVRNLAMMPSVMSTLTEVEVPSAPPKTYTNRSRKMR</sequence>
<proteinExistence type="predicted"/>
<gene>
    <name evidence="1" type="ORF">Acor_34520</name>
</gene>
<accession>A0A5M3W4C4</accession>
<reference evidence="1 2" key="1">
    <citation type="submission" date="2019-10" db="EMBL/GenBank/DDBJ databases">
        <title>Whole genome shotgun sequence of Acrocarpospora corrugata NBRC 13972.</title>
        <authorList>
            <person name="Ichikawa N."/>
            <person name="Kimura A."/>
            <person name="Kitahashi Y."/>
            <person name="Komaki H."/>
            <person name="Oguchi A."/>
        </authorList>
    </citation>
    <scope>NUCLEOTIDE SEQUENCE [LARGE SCALE GENOMIC DNA]</scope>
    <source>
        <strain evidence="1 2">NBRC 13972</strain>
    </source>
</reference>
<organism evidence="1 2">
    <name type="scientific">Acrocarpospora corrugata</name>
    <dbReference type="NCBI Taxonomy" id="35763"/>
    <lineage>
        <taxon>Bacteria</taxon>
        <taxon>Bacillati</taxon>
        <taxon>Actinomycetota</taxon>
        <taxon>Actinomycetes</taxon>
        <taxon>Streptosporangiales</taxon>
        <taxon>Streptosporangiaceae</taxon>
        <taxon>Acrocarpospora</taxon>
    </lineage>
</organism>